<dbReference type="RefSeq" id="WP_130541655.1">
    <property type="nucleotide sequence ID" value="NZ_CP042431.1"/>
</dbReference>
<feature type="domain" description="SusD-like N-terminal" evidence="7">
    <location>
        <begin position="39"/>
        <end position="223"/>
    </location>
</feature>
<reference evidence="8 9" key="1">
    <citation type="submission" date="2019-02" db="EMBL/GenBank/DDBJ databases">
        <title>Genomic Encyclopedia of Type Strains, Phase IV (KMG-IV): sequencing the most valuable type-strain genomes for metagenomic binning, comparative biology and taxonomic classification.</title>
        <authorList>
            <person name="Goeker M."/>
        </authorList>
    </citation>
    <scope>NUCLEOTIDE SEQUENCE [LARGE SCALE GENOMIC DNA]</scope>
    <source>
        <strain evidence="8 9">DSM 18116</strain>
    </source>
</reference>
<comment type="caution">
    <text evidence="8">The sequence shown here is derived from an EMBL/GenBank/DDBJ whole genome shotgun (WGS) entry which is preliminary data.</text>
</comment>
<evidence type="ECO:0000256" key="4">
    <source>
        <dbReference type="ARBA" id="ARBA00023136"/>
    </source>
</evidence>
<keyword evidence="9" id="KW-1185">Reference proteome</keyword>
<dbReference type="Proteomes" id="UP000293874">
    <property type="component" value="Unassembled WGS sequence"/>
</dbReference>
<name>A0A4Q7MRQ3_9BACT</name>
<dbReference type="EMBL" id="SGXA01000002">
    <property type="protein sequence ID" value="RZS71118.1"/>
    <property type="molecule type" value="Genomic_DNA"/>
</dbReference>
<dbReference type="Pfam" id="PF07980">
    <property type="entry name" value="SusD_RagB"/>
    <property type="match status" value="1"/>
</dbReference>
<dbReference type="InterPro" id="IPR011990">
    <property type="entry name" value="TPR-like_helical_dom_sf"/>
</dbReference>
<evidence type="ECO:0000256" key="5">
    <source>
        <dbReference type="ARBA" id="ARBA00023237"/>
    </source>
</evidence>
<evidence type="ECO:0000259" key="7">
    <source>
        <dbReference type="Pfam" id="PF14322"/>
    </source>
</evidence>
<dbReference type="InterPro" id="IPR012944">
    <property type="entry name" value="SusD_RagB_dom"/>
</dbReference>
<keyword evidence="4" id="KW-0472">Membrane</keyword>
<evidence type="ECO:0000259" key="6">
    <source>
        <dbReference type="Pfam" id="PF07980"/>
    </source>
</evidence>
<evidence type="ECO:0000256" key="3">
    <source>
        <dbReference type="ARBA" id="ARBA00022729"/>
    </source>
</evidence>
<evidence type="ECO:0000256" key="1">
    <source>
        <dbReference type="ARBA" id="ARBA00004442"/>
    </source>
</evidence>
<dbReference type="CDD" id="cd08977">
    <property type="entry name" value="SusD"/>
    <property type="match status" value="1"/>
</dbReference>
<evidence type="ECO:0000313" key="9">
    <source>
        <dbReference type="Proteomes" id="UP000293874"/>
    </source>
</evidence>
<dbReference type="GO" id="GO:0009279">
    <property type="term" value="C:cell outer membrane"/>
    <property type="evidence" value="ECO:0007669"/>
    <property type="project" value="UniProtKB-SubCell"/>
</dbReference>
<dbReference type="OrthoDB" id="5694214at2"/>
<comment type="subcellular location">
    <subcellularLocation>
        <location evidence="1">Cell outer membrane</location>
    </subcellularLocation>
</comment>
<gene>
    <name evidence="8" type="ORF">EV199_3019</name>
</gene>
<dbReference type="Pfam" id="PF14322">
    <property type="entry name" value="SusD-like_3"/>
    <property type="match status" value="1"/>
</dbReference>
<evidence type="ECO:0000256" key="2">
    <source>
        <dbReference type="ARBA" id="ARBA00006275"/>
    </source>
</evidence>
<protein>
    <submittedName>
        <fullName evidence="8">Putative outer membrane starch-binding protein</fullName>
    </submittedName>
</protein>
<dbReference type="AlphaFoldDB" id="A0A4Q7MRQ3"/>
<dbReference type="SUPFAM" id="SSF48452">
    <property type="entry name" value="TPR-like"/>
    <property type="match status" value="1"/>
</dbReference>
<keyword evidence="5" id="KW-0998">Cell outer membrane</keyword>
<dbReference type="InterPro" id="IPR033985">
    <property type="entry name" value="SusD-like_N"/>
</dbReference>
<accession>A0A4Q7MRQ3</accession>
<proteinExistence type="inferred from homology"/>
<sequence length="496" mass="56320">MKQLVKILICLAVLQNASCSKFLEEDPAGFISPEKYYTTELQVQAAVNGTYTGLDDIFSTDIGVAVSPSFSLEYLTGYSYRLRPAANADNQFLRLDPIDPANGYLENWWKAVYYPMENCNSVIDNLGRTTFLPESDKKKYLGEVYFLRAWYYFMGVRLFGDIPLKTTPTTDFNNVHIPKAKQAELYNQIVADLKMAEQSGLPWTDASGHVSLGAVKSLLAKVYITMAGYPLRKGNTYYQLAYDKAREVISSQQFSLFASYGDLRKNSLKNTGEHIFMLQRDLANAGNMLHFALMPFPDLPITIQPAYGGALAPRLEFYQSFNAADHRKGEQVFFFTEYPGFNNPTHIIPLPVPLIFKYWDEQAEQIGKTGQNFPYLRYADVLLLCAEARASLDGGSTTNTFAIDAWHQVHRRAFPGSVKPAQLHVNDVLKERFWELCFEWHTWYDMLRTRKALNTTTGQIVDLLGYQAPNHVHPFSEKDLLLPVPLSEVQKNPLLK</sequence>
<dbReference type="Gene3D" id="1.25.40.390">
    <property type="match status" value="1"/>
</dbReference>
<feature type="domain" description="RagB/SusD" evidence="6">
    <location>
        <begin position="354"/>
        <end position="495"/>
    </location>
</feature>
<organism evidence="8 9">
    <name type="scientific">Pseudobacter ginsenosidimutans</name>
    <dbReference type="NCBI Taxonomy" id="661488"/>
    <lineage>
        <taxon>Bacteria</taxon>
        <taxon>Pseudomonadati</taxon>
        <taxon>Bacteroidota</taxon>
        <taxon>Chitinophagia</taxon>
        <taxon>Chitinophagales</taxon>
        <taxon>Chitinophagaceae</taxon>
        <taxon>Pseudobacter</taxon>
    </lineage>
</organism>
<keyword evidence="3" id="KW-0732">Signal</keyword>
<comment type="similarity">
    <text evidence="2">Belongs to the SusD family.</text>
</comment>
<evidence type="ECO:0000313" key="8">
    <source>
        <dbReference type="EMBL" id="RZS71118.1"/>
    </source>
</evidence>